<name>A0A0G4I3X0_9ALVE</name>
<reference evidence="1" key="1">
    <citation type="submission" date="2014-11" db="EMBL/GenBank/DDBJ databases">
        <authorList>
            <person name="Otto D Thomas"/>
            <person name="Naeem Raeece"/>
        </authorList>
    </citation>
    <scope>NUCLEOTIDE SEQUENCE</scope>
</reference>
<evidence type="ECO:0000313" key="1">
    <source>
        <dbReference type="EMBL" id="CEM51669.1"/>
    </source>
</evidence>
<dbReference type="AlphaFoldDB" id="A0A0G4I3X0"/>
<accession>A0A0G4I3X0</accession>
<proteinExistence type="predicted"/>
<dbReference type="EMBL" id="CDMZ01005019">
    <property type="protein sequence ID" value="CEM51669.1"/>
    <property type="molecule type" value="Genomic_DNA"/>
</dbReference>
<dbReference type="VEuPathDB" id="CryptoDB:Cvel_10778"/>
<organism evidence="1">
    <name type="scientific">Chromera velia CCMP2878</name>
    <dbReference type="NCBI Taxonomy" id="1169474"/>
    <lineage>
        <taxon>Eukaryota</taxon>
        <taxon>Sar</taxon>
        <taxon>Alveolata</taxon>
        <taxon>Colpodellida</taxon>
        <taxon>Chromeraceae</taxon>
        <taxon>Chromera</taxon>
    </lineage>
</organism>
<gene>
    <name evidence="1" type="ORF">Cvel_10778</name>
</gene>
<sequence length="66" mass="7307">MSSMPKKNSFPEGSEGKEEYARELASWVEKKEVFESDAGKADKDTLVATLQGHINQMASDVFALNK</sequence>
<protein>
    <submittedName>
        <fullName evidence="1">Uncharacterized protein</fullName>
    </submittedName>
</protein>